<comment type="caution">
    <text evidence="11">The sequence shown here is derived from an EMBL/GenBank/DDBJ whole genome shotgun (WGS) entry which is preliminary data.</text>
</comment>
<organism evidence="11 12">
    <name type="scientific">Colletotrichum incanum</name>
    <name type="common">Soybean anthracnose fungus</name>
    <dbReference type="NCBI Taxonomy" id="1573173"/>
    <lineage>
        <taxon>Eukaryota</taxon>
        <taxon>Fungi</taxon>
        <taxon>Dikarya</taxon>
        <taxon>Ascomycota</taxon>
        <taxon>Pezizomycotina</taxon>
        <taxon>Sordariomycetes</taxon>
        <taxon>Hypocreomycetidae</taxon>
        <taxon>Glomerellales</taxon>
        <taxon>Glomerellaceae</taxon>
        <taxon>Colletotrichum</taxon>
        <taxon>Colletotrichum spaethianum species complex</taxon>
    </lineage>
</organism>
<dbReference type="EC" id="4.2.2.2" evidence="10"/>
<comment type="cofactor">
    <cofactor evidence="2 10">
        <name>Ca(2+)</name>
        <dbReference type="ChEBI" id="CHEBI:29108"/>
    </cofactor>
</comment>
<dbReference type="GO" id="GO:0005576">
    <property type="term" value="C:extracellular region"/>
    <property type="evidence" value="ECO:0007669"/>
    <property type="project" value="UniProtKB-SubCell"/>
</dbReference>
<evidence type="ECO:0000256" key="6">
    <source>
        <dbReference type="ARBA" id="ARBA00022729"/>
    </source>
</evidence>
<name>A0A166LIY0_COLIC</name>
<dbReference type="PANTHER" id="PTHR33407:SF9">
    <property type="entry name" value="PECTATE LYASE F-RELATED"/>
    <property type="match status" value="1"/>
</dbReference>
<feature type="chain" id="PRO_5010451770" description="Pectate lyase" evidence="10">
    <location>
        <begin position="19"/>
        <end position="239"/>
    </location>
</feature>
<dbReference type="GO" id="GO:0030570">
    <property type="term" value="F:pectate lyase activity"/>
    <property type="evidence" value="ECO:0007669"/>
    <property type="project" value="UniProtKB-UniRule"/>
</dbReference>
<evidence type="ECO:0000256" key="7">
    <source>
        <dbReference type="ARBA" id="ARBA00022837"/>
    </source>
</evidence>
<evidence type="ECO:0000256" key="5">
    <source>
        <dbReference type="ARBA" id="ARBA00022525"/>
    </source>
</evidence>
<dbReference type="InterPro" id="IPR012334">
    <property type="entry name" value="Pectin_lyas_fold"/>
</dbReference>
<evidence type="ECO:0000256" key="3">
    <source>
        <dbReference type="ARBA" id="ARBA00004613"/>
    </source>
</evidence>
<keyword evidence="6 10" id="KW-0732">Signal</keyword>
<dbReference type="STRING" id="1573173.A0A166LIY0"/>
<comment type="function">
    <text evidence="9 10">Pectinolytic enzyme consist of four classes of enzymes: pectin lyase, polygalacturonase, pectin methylesterase and rhamnogalacturonase. Among pectinolytic enzymes, pectin lyase is the most important in depolymerization of pectin, since it cleaves internal glycosidic bonds of highly methylated pectins. Favors pectate, the anion, over pectin, the methyl ester.</text>
</comment>
<evidence type="ECO:0000256" key="9">
    <source>
        <dbReference type="ARBA" id="ARBA00025679"/>
    </source>
</evidence>
<comment type="similarity">
    <text evidence="4 10">Belongs to the polysaccharide lyase 3 family.</text>
</comment>
<gene>
    <name evidence="11" type="ORF">CI238_02931</name>
</gene>
<evidence type="ECO:0000313" key="11">
    <source>
        <dbReference type="EMBL" id="KZL63571.1"/>
    </source>
</evidence>
<evidence type="ECO:0000256" key="8">
    <source>
        <dbReference type="ARBA" id="ARBA00023239"/>
    </source>
</evidence>
<comment type="subcellular location">
    <subcellularLocation>
        <location evidence="3 10">Secreted</location>
    </subcellularLocation>
</comment>
<dbReference type="GO" id="GO:0045490">
    <property type="term" value="P:pectin catabolic process"/>
    <property type="evidence" value="ECO:0007669"/>
    <property type="project" value="TreeGrafter"/>
</dbReference>
<dbReference type="EMBL" id="LFIW01002754">
    <property type="protein sequence ID" value="KZL63571.1"/>
    <property type="molecule type" value="Genomic_DNA"/>
</dbReference>
<feature type="signal peptide" evidence="10">
    <location>
        <begin position="1"/>
        <end position="18"/>
    </location>
</feature>
<dbReference type="Proteomes" id="UP000076584">
    <property type="component" value="Unassembled WGS sequence"/>
</dbReference>
<dbReference type="InterPro" id="IPR011050">
    <property type="entry name" value="Pectin_lyase_fold/virulence"/>
</dbReference>
<keyword evidence="7 10" id="KW-0106">Calcium</keyword>
<evidence type="ECO:0000256" key="2">
    <source>
        <dbReference type="ARBA" id="ARBA00001913"/>
    </source>
</evidence>
<evidence type="ECO:0000256" key="1">
    <source>
        <dbReference type="ARBA" id="ARBA00000695"/>
    </source>
</evidence>
<reference evidence="11 12" key="1">
    <citation type="submission" date="2015-06" db="EMBL/GenBank/DDBJ databases">
        <title>Survival trade-offs in plant roots during colonization by closely related pathogenic and mutualistic fungi.</title>
        <authorList>
            <person name="Hacquard S."/>
            <person name="Kracher B."/>
            <person name="Hiruma K."/>
            <person name="Weinman A."/>
            <person name="Muench P."/>
            <person name="Garrido Oter R."/>
            <person name="Ver Loren van Themaat E."/>
            <person name="Dallerey J.-F."/>
            <person name="Damm U."/>
            <person name="Henrissat B."/>
            <person name="Lespinet O."/>
            <person name="Thon M."/>
            <person name="Kemen E."/>
            <person name="McHardy A.C."/>
            <person name="Schulze-Lefert P."/>
            <person name="O'Connell R.J."/>
        </authorList>
    </citation>
    <scope>NUCLEOTIDE SEQUENCE [LARGE SCALE GENOMIC DNA]</scope>
    <source>
        <strain evidence="11 12">MAFF 238704</strain>
    </source>
</reference>
<dbReference type="InterPro" id="IPR004898">
    <property type="entry name" value="Pectate_lyase_PlyH/PlyE-like"/>
</dbReference>
<accession>A0A166LIY0</accession>
<keyword evidence="8 10" id="KW-0456">Lyase</keyword>
<keyword evidence="12" id="KW-1185">Reference proteome</keyword>
<dbReference type="Pfam" id="PF03211">
    <property type="entry name" value="Pectate_lyase"/>
    <property type="match status" value="1"/>
</dbReference>
<evidence type="ECO:0000313" key="12">
    <source>
        <dbReference type="Proteomes" id="UP000076584"/>
    </source>
</evidence>
<dbReference type="PANTHER" id="PTHR33407">
    <property type="entry name" value="PECTATE LYASE F-RELATED"/>
    <property type="match status" value="1"/>
</dbReference>
<comment type="catalytic activity">
    <reaction evidence="1 10">
        <text>Eliminative cleavage of (1-&gt;4)-alpha-D-galacturonan to give oligosaccharides with 4-deoxy-alpha-D-galact-4-enuronosyl groups at their non-reducing ends.</text>
        <dbReference type="EC" id="4.2.2.2"/>
    </reaction>
</comment>
<dbReference type="Gene3D" id="2.160.20.10">
    <property type="entry name" value="Single-stranded right-handed beta-helix, Pectin lyase-like"/>
    <property type="match status" value="1"/>
</dbReference>
<dbReference type="SUPFAM" id="SSF51126">
    <property type="entry name" value="Pectin lyase-like"/>
    <property type="match status" value="1"/>
</dbReference>
<evidence type="ECO:0000256" key="10">
    <source>
        <dbReference type="RuleBase" id="RU367009"/>
    </source>
</evidence>
<keyword evidence="5 10" id="KW-0964">Secreted</keyword>
<evidence type="ECO:0000256" key="4">
    <source>
        <dbReference type="ARBA" id="ARBA00006463"/>
    </source>
</evidence>
<protein>
    <recommendedName>
        <fullName evidence="10">Pectate lyase</fullName>
        <ecNumber evidence="10">4.2.2.2</ecNumber>
    </recommendedName>
</protein>
<dbReference type="OrthoDB" id="441042at2759"/>
<sequence length="239" mass="24772">MGFAKIIWTALFASLVAGQTLTIPTRVGSIISLSAPSAISGSKDLGNREYDRGRSCETDVETPGGHPVFILEDGATLSNVIIGAGQVEGIHCRGACTLKNVWFRRACDYAIVLNGNGNVLVDGGGVQGRAETAVFHKGQGTVTVKNFTAIDSSRLYRSCGDCANNGGPRNIVVENLKAKNINLIAGINSNFGDTATVAGSCGAGVTKVCQEFKGVNKGQESPKVTTTANCKGQTSLSAC</sequence>
<proteinExistence type="inferred from homology"/>
<dbReference type="AlphaFoldDB" id="A0A166LIY0"/>